<proteinExistence type="predicted"/>
<dbReference type="GO" id="GO:0016020">
    <property type="term" value="C:membrane"/>
    <property type="evidence" value="ECO:0007669"/>
    <property type="project" value="InterPro"/>
</dbReference>
<evidence type="ECO:0000313" key="4">
    <source>
        <dbReference type="EMBL" id="SNS70143.1"/>
    </source>
</evidence>
<dbReference type="Gene3D" id="1.20.120.1220">
    <property type="match status" value="1"/>
</dbReference>
<dbReference type="EMBL" id="FNEC01000017">
    <property type="protein sequence ID" value="SDJ43692.1"/>
    <property type="molecule type" value="Genomic_DNA"/>
</dbReference>
<protein>
    <submittedName>
        <fullName evidence="3">Prepilin peptidase CpaA</fullName>
    </submittedName>
</protein>
<keyword evidence="1" id="KW-0812">Transmembrane</keyword>
<name>A0A239GNS5_9PSED</name>
<gene>
    <name evidence="3" type="ORF">SAMN05216189_101715</name>
    <name evidence="4" type="ORF">SAMN06295949_105228</name>
</gene>
<feature type="transmembrane region" description="Helical" evidence="1">
    <location>
        <begin position="93"/>
        <end position="112"/>
    </location>
</feature>
<evidence type="ECO:0000313" key="5">
    <source>
        <dbReference type="Proteomes" id="UP000198309"/>
    </source>
</evidence>
<evidence type="ECO:0000313" key="6">
    <source>
        <dbReference type="Proteomes" id="UP000199693"/>
    </source>
</evidence>
<evidence type="ECO:0000256" key="1">
    <source>
        <dbReference type="SAM" id="Phobius"/>
    </source>
</evidence>
<feature type="domain" description="Prepilin type IV endopeptidase peptidase" evidence="2">
    <location>
        <begin position="5"/>
        <end position="110"/>
    </location>
</feature>
<accession>A0A239GNS5</accession>
<feature type="transmembrane region" description="Helical" evidence="1">
    <location>
        <begin position="54"/>
        <end position="73"/>
    </location>
</feature>
<dbReference type="Proteomes" id="UP000199693">
    <property type="component" value="Unassembled WGS sequence"/>
</dbReference>
<organism evidence="3 6">
    <name type="scientific">Pseudomonas delhiensis</name>
    <dbReference type="NCBI Taxonomy" id="366289"/>
    <lineage>
        <taxon>Bacteria</taxon>
        <taxon>Pseudomonadati</taxon>
        <taxon>Pseudomonadota</taxon>
        <taxon>Gammaproteobacteria</taxon>
        <taxon>Pseudomonadales</taxon>
        <taxon>Pseudomonadaceae</taxon>
        <taxon>Pseudomonas</taxon>
    </lineage>
</organism>
<dbReference type="EMBL" id="FZPC01000005">
    <property type="protein sequence ID" value="SNS70143.1"/>
    <property type="molecule type" value="Genomic_DNA"/>
</dbReference>
<feature type="transmembrane region" description="Helical" evidence="1">
    <location>
        <begin position="24"/>
        <end position="42"/>
    </location>
</feature>
<dbReference type="Proteomes" id="UP000198309">
    <property type="component" value="Unassembled WGS sequence"/>
</dbReference>
<dbReference type="Pfam" id="PF01478">
    <property type="entry name" value="Peptidase_A24"/>
    <property type="match status" value="1"/>
</dbReference>
<dbReference type="AlphaFoldDB" id="A0A239GNS5"/>
<reference evidence="3 6" key="1">
    <citation type="submission" date="2016-10" db="EMBL/GenBank/DDBJ databases">
        <authorList>
            <person name="de Groot N.N."/>
        </authorList>
    </citation>
    <scope>NUCLEOTIDE SEQUENCE [LARGE SCALE GENOMIC DNA]</scope>
    <source>
        <strain evidence="3 6">CCM 7361</strain>
    </source>
</reference>
<dbReference type="RefSeq" id="WP_089390688.1">
    <property type="nucleotide sequence ID" value="NZ_FNEC01000017.1"/>
</dbReference>
<reference evidence="4 5" key="2">
    <citation type="submission" date="2017-06" db="EMBL/GenBank/DDBJ databases">
        <authorList>
            <person name="Varghese N."/>
            <person name="Submissions S."/>
        </authorList>
    </citation>
    <scope>NUCLEOTIDE SEQUENCE [LARGE SCALE GENOMIC DNA]</scope>
    <source>
        <strain evidence="4 5">RLD-1</strain>
    </source>
</reference>
<dbReference type="GO" id="GO:0004190">
    <property type="term" value="F:aspartic-type endopeptidase activity"/>
    <property type="evidence" value="ECO:0007669"/>
    <property type="project" value="InterPro"/>
</dbReference>
<feature type="transmembrane region" description="Helical" evidence="1">
    <location>
        <begin position="140"/>
        <end position="157"/>
    </location>
</feature>
<evidence type="ECO:0000313" key="3">
    <source>
        <dbReference type="EMBL" id="SDJ43692.1"/>
    </source>
</evidence>
<dbReference type="InterPro" id="IPR000045">
    <property type="entry name" value="Prepilin_IV_endopep_pep"/>
</dbReference>
<keyword evidence="1" id="KW-1133">Transmembrane helix</keyword>
<keyword evidence="5" id="KW-1185">Reference proteome</keyword>
<evidence type="ECO:0000259" key="2">
    <source>
        <dbReference type="Pfam" id="PF01478"/>
    </source>
</evidence>
<sequence length="158" mass="16622">MLTTLALCAWLAACAVQDLRRRQVDNLLTLGGLAMAAGQLLLTGHSLTQHAPAAALAAAGLGLLLSLPGYLLGKLGAADVKLLAALGLASDPYSLLYALALACLVTVALMLASKLSLESQRLPKAFEGCLKPFDLSRSKSFPFIFSIFCGYLLQLSFR</sequence>
<keyword evidence="1" id="KW-0472">Membrane</keyword>